<feature type="transmembrane region" description="Helical" evidence="5">
    <location>
        <begin position="33"/>
        <end position="57"/>
    </location>
</feature>
<dbReference type="InterPro" id="IPR020846">
    <property type="entry name" value="MFS_dom"/>
</dbReference>
<feature type="transmembrane region" description="Helical" evidence="5">
    <location>
        <begin position="159"/>
        <end position="185"/>
    </location>
</feature>
<dbReference type="Gene3D" id="1.20.1720.10">
    <property type="entry name" value="Multidrug resistance protein D"/>
    <property type="match status" value="1"/>
</dbReference>
<dbReference type="InterPro" id="IPR011701">
    <property type="entry name" value="MFS"/>
</dbReference>
<dbReference type="GO" id="GO:0022857">
    <property type="term" value="F:transmembrane transporter activity"/>
    <property type="evidence" value="ECO:0007669"/>
    <property type="project" value="InterPro"/>
</dbReference>
<evidence type="ECO:0000256" key="4">
    <source>
        <dbReference type="ARBA" id="ARBA00023136"/>
    </source>
</evidence>
<feature type="transmembrane region" description="Helical" evidence="5">
    <location>
        <begin position="405"/>
        <end position="424"/>
    </location>
</feature>
<dbReference type="CDD" id="cd17325">
    <property type="entry name" value="MFS_MdtG_SLC18_like"/>
    <property type="match status" value="1"/>
</dbReference>
<dbReference type="AlphaFoldDB" id="A0A5J4KXV1"/>
<feature type="transmembrane region" description="Helical" evidence="5">
    <location>
        <begin position="101"/>
        <end position="119"/>
    </location>
</feature>
<dbReference type="Proteomes" id="UP000326912">
    <property type="component" value="Unassembled WGS sequence"/>
</dbReference>
<dbReference type="PANTHER" id="PTHR42718">
    <property type="entry name" value="MAJOR FACILITATOR SUPERFAMILY MULTIDRUG TRANSPORTER MFSC"/>
    <property type="match status" value="1"/>
</dbReference>
<feature type="transmembrane region" description="Helical" evidence="5">
    <location>
        <begin position="339"/>
        <end position="362"/>
    </location>
</feature>
<evidence type="ECO:0000313" key="8">
    <source>
        <dbReference type="Proteomes" id="UP000326912"/>
    </source>
</evidence>
<organism evidence="7 8">
    <name type="scientific">Dictyobacter vulcani</name>
    <dbReference type="NCBI Taxonomy" id="2607529"/>
    <lineage>
        <taxon>Bacteria</taxon>
        <taxon>Bacillati</taxon>
        <taxon>Chloroflexota</taxon>
        <taxon>Ktedonobacteria</taxon>
        <taxon>Ktedonobacterales</taxon>
        <taxon>Dictyobacteraceae</taxon>
        <taxon>Dictyobacter</taxon>
    </lineage>
</organism>
<comment type="subcellular location">
    <subcellularLocation>
        <location evidence="1">Cell membrane</location>
        <topology evidence="1">Multi-pass membrane protein</topology>
    </subcellularLocation>
</comment>
<evidence type="ECO:0000313" key="7">
    <source>
        <dbReference type="EMBL" id="GER91350.1"/>
    </source>
</evidence>
<dbReference type="PANTHER" id="PTHR42718:SF35">
    <property type="entry name" value="BLL0718 PROTEIN"/>
    <property type="match status" value="1"/>
</dbReference>
<gene>
    <name evidence="7" type="ORF">KDW_55120</name>
</gene>
<dbReference type="InterPro" id="IPR036259">
    <property type="entry name" value="MFS_trans_sf"/>
</dbReference>
<evidence type="ECO:0000256" key="5">
    <source>
        <dbReference type="SAM" id="Phobius"/>
    </source>
</evidence>
<dbReference type="SUPFAM" id="SSF103473">
    <property type="entry name" value="MFS general substrate transporter"/>
    <property type="match status" value="1"/>
</dbReference>
<protein>
    <submittedName>
        <fullName evidence="7">Tetracycline resistance MFS efflux pump</fullName>
    </submittedName>
</protein>
<keyword evidence="2 5" id="KW-0812">Transmembrane</keyword>
<accession>A0A5J4KXV1</accession>
<dbReference type="Pfam" id="PF07690">
    <property type="entry name" value="MFS_1"/>
    <property type="match status" value="2"/>
</dbReference>
<dbReference type="EMBL" id="BKZW01000003">
    <property type="protein sequence ID" value="GER91350.1"/>
    <property type="molecule type" value="Genomic_DNA"/>
</dbReference>
<feature type="transmembrane region" description="Helical" evidence="5">
    <location>
        <begin position="285"/>
        <end position="303"/>
    </location>
</feature>
<feature type="transmembrane region" description="Helical" evidence="5">
    <location>
        <begin position="125"/>
        <end position="147"/>
    </location>
</feature>
<feature type="transmembrane region" description="Helical" evidence="5">
    <location>
        <begin position="63"/>
        <end position="89"/>
    </location>
</feature>
<dbReference type="PROSITE" id="PS50850">
    <property type="entry name" value="MFS"/>
    <property type="match status" value="1"/>
</dbReference>
<evidence type="ECO:0000256" key="3">
    <source>
        <dbReference type="ARBA" id="ARBA00022989"/>
    </source>
</evidence>
<evidence type="ECO:0000256" key="1">
    <source>
        <dbReference type="ARBA" id="ARBA00004651"/>
    </source>
</evidence>
<evidence type="ECO:0000259" key="6">
    <source>
        <dbReference type="PROSITE" id="PS50850"/>
    </source>
</evidence>
<dbReference type="InterPro" id="IPR001958">
    <property type="entry name" value="Tet-R_TetA/multi-R_MdtG-like"/>
</dbReference>
<name>A0A5J4KXV1_9CHLR</name>
<keyword evidence="8" id="KW-1185">Reference proteome</keyword>
<keyword evidence="3 5" id="KW-1133">Transmembrane helix</keyword>
<proteinExistence type="predicted"/>
<feature type="domain" description="Major facilitator superfamily (MFS) profile" evidence="6">
    <location>
        <begin position="35"/>
        <end position="427"/>
    </location>
</feature>
<reference evidence="7 8" key="1">
    <citation type="submission" date="2019-10" db="EMBL/GenBank/DDBJ databases">
        <title>Dictyobacter vulcani sp. nov., within the class Ktedonobacteria, isolated from soil of volcanic Mt. Zao.</title>
        <authorList>
            <person name="Zheng Y."/>
            <person name="Wang C.M."/>
            <person name="Sakai Y."/>
            <person name="Abe K."/>
            <person name="Yokota A."/>
            <person name="Yabe S."/>
        </authorList>
    </citation>
    <scope>NUCLEOTIDE SEQUENCE [LARGE SCALE GENOMIC DNA]</scope>
    <source>
        <strain evidence="7 8">W12</strain>
    </source>
</reference>
<comment type="caution">
    <text evidence="7">The sequence shown here is derived from an EMBL/GenBank/DDBJ whole genome shotgun (WGS) entry which is preliminary data.</text>
</comment>
<dbReference type="Gene3D" id="1.20.1250.20">
    <property type="entry name" value="MFS general substrate transporter like domains"/>
    <property type="match status" value="1"/>
</dbReference>
<feature type="transmembrane region" description="Helical" evidence="5">
    <location>
        <begin position="315"/>
        <end position="333"/>
    </location>
</feature>
<feature type="transmembrane region" description="Helical" evidence="5">
    <location>
        <begin position="374"/>
        <end position="399"/>
    </location>
</feature>
<keyword evidence="4 5" id="KW-0472">Membrane</keyword>
<dbReference type="PRINTS" id="PR01035">
    <property type="entry name" value="TCRTETA"/>
</dbReference>
<sequence length="443" mass="47101">MTTSDRTEVTPVGEQIQMEEIAASSPPKKVKRVAALAFLPASLALIMTGFGIIIPVFPQRLEALGLGAGTLALMEGAFGLGTFLFSTPMGVLANRYGRKPIVLFALFGFIISNLLLAYVNTAPLFIAIRFLEGTFVAGFMPASMAMVGDAIPLDKQGRWIGFMTTAQAGGIALGPAIGGMLYQSWGFRSPFLLSAGFALVAALLAVALLPETLPEQVRLEELKRQANKRNGIKGRDSNAPKLTSLALLFAPLLLLDLGTMFVYPFSLPQYPFFFKDTLHYSPSQYGLIISAYGLAVALFPMLLGRLSDKGSKRLLVTLGALLGAALNLGMLWLRQYELLIVTAAITGIGSALLMPALGTVYLNATSDQNRSQIMGIRSTAISLALLIAPLTQAVAAPWITPQITFAIAGGLSIAMAIFAIYAIGTVRQQAPQDENALANNTVA</sequence>
<feature type="transmembrane region" description="Helical" evidence="5">
    <location>
        <begin position="242"/>
        <end position="265"/>
    </location>
</feature>
<evidence type="ECO:0000256" key="2">
    <source>
        <dbReference type="ARBA" id="ARBA00022692"/>
    </source>
</evidence>
<dbReference type="GO" id="GO:0005886">
    <property type="term" value="C:plasma membrane"/>
    <property type="evidence" value="ECO:0007669"/>
    <property type="project" value="UniProtKB-SubCell"/>
</dbReference>
<feature type="transmembrane region" description="Helical" evidence="5">
    <location>
        <begin position="191"/>
        <end position="209"/>
    </location>
</feature>
<dbReference type="RefSeq" id="WP_151758991.1">
    <property type="nucleotide sequence ID" value="NZ_BKZW01000003.1"/>
</dbReference>